<gene>
    <name evidence="2" type="ORF">VNO80_03245</name>
</gene>
<feature type="transmembrane region" description="Helical" evidence="1">
    <location>
        <begin position="43"/>
        <end position="62"/>
    </location>
</feature>
<organism evidence="2 3">
    <name type="scientific">Phaseolus coccineus</name>
    <name type="common">Scarlet runner bean</name>
    <name type="synonym">Phaseolus multiflorus</name>
    <dbReference type="NCBI Taxonomy" id="3886"/>
    <lineage>
        <taxon>Eukaryota</taxon>
        <taxon>Viridiplantae</taxon>
        <taxon>Streptophyta</taxon>
        <taxon>Embryophyta</taxon>
        <taxon>Tracheophyta</taxon>
        <taxon>Spermatophyta</taxon>
        <taxon>Magnoliopsida</taxon>
        <taxon>eudicotyledons</taxon>
        <taxon>Gunneridae</taxon>
        <taxon>Pentapetalae</taxon>
        <taxon>rosids</taxon>
        <taxon>fabids</taxon>
        <taxon>Fabales</taxon>
        <taxon>Fabaceae</taxon>
        <taxon>Papilionoideae</taxon>
        <taxon>50 kb inversion clade</taxon>
        <taxon>NPAAA clade</taxon>
        <taxon>indigoferoid/millettioid clade</taxon>
        <taxon>Phaseoleae</taxon>
        <taxon>Phaseolus</taxon>
    </lineage>
</organism>
<comment type="caution">
    <text evidence="2">The sequence shown here is derived from an EMBL/GenBank/DDBJ whole genome shotgun (WGS) entry which is preliminary data.</text>
</comment>
<accession>A0AAN9NYB7</accession>
<name>A0AAN9NYB7_PHACN</name>
<protein>
    <submittedName>
        <fullName evidence="2">Uncharacterized protein</fullName>
    </submittedName>
</protein>
<reference evidence="2 3" key="1">
    <citation type="submission" date="2024-01" db="EMBL/GenBank/DDBJ databases">
        <title>The genomes of 5 underutilized Papilionoideae crops provide insights into root nodulation and disease resistanc.</title>
        <authorList>
            <person name="Jiang F."/>
        </authorList>
    </citation>
    <scope>NUCLEOTIDE SEQUENCE [LARGE SCALE GENOMIC DNA]</scope>
    <source>
        <strain evidence="2">JINMINGXINNONG_FW02</strain>
        <tissue evidence="2">Leaves</tissue>
    </source>
</reference>
<keyword evidence="1" id="KW-0472">Membrane</keyword>
<dbReference type="Proteomes" id="UP001374584">
    <property type="component" value="Unassembled WGS sequence"/>
</dbReference>
<evidence type="ECO:0000313" key="2">
    <source>
        <dbReference type="EMBL" id="KAK7377813.1"/>
    </source>
</evidence>
<dbReference type="AlphaFoldDB" id="A0AAN9NYB7"/>
<keyword evidence="1" id="KW-0812">Transmembrane</keyword>
<sequence length="112" mass="12311">MTKLCLKESVALARVSSLRLPLGLDLLPPELSLLPLWTSQPEVVQLLGVGLVNVGALIGGVLSCCRAPNSLRLVDFSLTFELLFSKWPSIPWQKPALFTSWRRDKVGLHHGP</sequence>
<evidence type="ECO:0000313" key="3">
    <source>
        <dbReference type="Proteomes" id="UP001374584"/>
    </source>
</evidence>
<keyword evidence="1" id="KW-1133">Transmembrane helix</keyword>
<evidence type="ECO:0000256" key="1">
    <source>
        <dbReference type="SAM" id="Phobius"/>
    </source>
</evidence>
<dbReference type="EMBL" id="JAYMYR010000002">
    <property type="protein sequence ID" value="KAK7377813.1"/>
    <property type="molecule type" value="Genomic_DNA"/>
</dbReference>
<keyword evidence="3" id="KW-1185">Reference proteome</keyword>
<proteinExistence type="predicted"/>